<evidence type="ECO:0000256" key="3">
    <source>
        <dbReference type="ARBA" id="ARBA00023237"/>
    </source>
</evidence>
<keyword evidence="1" id="KW-0813">Transport</keyword>
<evidence type="ECO:0000256" key="1">
    <source>
        <dbReference type="ARBA" id="ARBA00022448"/>
    </source>
</evidence>
<dbReference type="GO" id="GO:0009306">
    <property type="term" value="P:protein secretion"/>
    <property type="evidence" value="ECO:0007669"/>
    <property type="project" value="InterPro"/>
</dbReference>
<keyword evidence="2" id="KW-0472">Membrane</keyword>
<evidence type="ECO:0000256" key="4">
    <source>
        <dbReference type="SAM" id="MobiDB-lite"/>
    </source>
</evidence>
<proteinExistence type="predicted"/>
<reference evidence="6" key="1">
    <citation type="submission" date="2017-03" db="EMBL/GenBank/DDBJ databases">
        <authorList>
            <consortium name="AG Boll"/>
        </authorList>
    </citation>
    <scope>NUCLEOTIDE SEQUENCE [LARGE SCALE GENOMIC DNA]</scope>
    <source>
        <strain evidence="6">Chol</strain>
    </source>
</reference>
<evidence type="ECO:0000259" key="5">
    <source>
        <dbReference type="SMART" id="SM00965"/>
    </source>
</evidence>
<dbReference type="PANTHER" id="PTHR30332">
    <property type="entry name" value="PROBABLE GENERAL SECRETION PATHWAY PROTEIN D"/>
    <property type="match status" value="1"/>
</dbReference>
<accession>A0A7Z7MVY6</accession>
<keyword evidence="3" id="KW-0998">Cell outer membrane</keyword>
<dbReference type="Pfam" id="PF07655">
    <property type="entry name" value="Secretin_N_2"/>
    <property type="match status" value="1"/>
</dbReference>
<gene>
    <name evidence="6" type="ORF">SDENCHOL_20898</name>
</gene>
<dbReference type="InterPro" id="IPR050810">
    <property type="entry name" value="Bact_Secretion_Sys_Channel"/>
</dbReference>
<dbReference type="GO" id="GO:0009297">
    <property type="term" value="P:pilus assembly"/>
    <property type="evidence" value="ECO:0007669"/>
    <property type="project" value="InterPro"/>
</dbReference>
<dbReference type="InterPro" id="IPR011514">
    <property type="entry name" value="Secretin_N_2"/>
</dbReference>
<dbReference type="Proteomes" id="UP000242886">
    <property type="component" value="Chromosome SDENCHOL"/>
</dbReference>
<dbReference type="GO" id="GO:0019867">
    <property type="term" value="C:outer membrane"/>
    <property type="evidence" value="ECO:0007669"/>
    <property type="project" value="InterPro"/>
</dbReference>
<keyword evidence="7" id="KW-1185">Reference proteome</keyword>
<feature type="region of interest" description="Disordered" evidence="4">
    <location>
        <begin position="652"/>
        <end position="682"/>
    </location>
</feature>
<dbReference type="InterPro" id="IPR001775">
    <property type="entry name" value="GspD/PilQ"/>
</dbReference>
<dbReference type="InterPro" id="IPR011662">
    <property type="entry name" value="Secretin/TonB_short_N"/>
</dbReference>
<dbReference type="PANTHER" id="PTHR30332:SF17">
    <property type="entry name" value="TYPE IV PILIATION SYSTEM PROTEIN DR_0774-RELATED"/>
    <property type="match status" value="1"/>
</dbReference>
<sequence>MPSARPWSRLHHHRWNQPTNRGKRLVSAARQTPLSRSESAMNDSTFFRYSHATQTAADVRRNIRKAWSISCGSLLAEPRAIRRTGAGLLASLLLAGCSLPLVKYGSVNDSVRDNLKRGATEPQPKNEAIDPALMPPLQIEEPVIKAEAEARFDLSVVNAPAAQVFMALVTGTRYSMLLPPDLGGTITVNLKDVTVLEALDTIRELYGYEYKVKGTRVFIQANTLQTRIFQINYLVSQRKSSSNLRIASTALPSTGSGSGDASTGSSSSKTGTGGAAGGNTTDTSSVSTQSSVNFWEELREALNSMVLASKESDDAEAAGAAGGKRVHINQMSGVVVVRALPKELRAVESYLKATQLVVERQVMLEAKIISVTLNNAAQTGINWAIFNTTTSGKIFNSTHPGNSMVGVMGSKASLNTSGALQSGTGLTITPGKGGSAITDSFGNGFVGLAFQTANFAALLSFLETQGDVAVLSSPRIATLNNQKALLKVGTDDMFVTNVSGGTPTTTSVAGTPPTVDLQPFFSGISLDVTPQIDNDGNIILHVHPAVSQVTEIEKVIDLGTNGGILKLPQPSSEINESDSIVRVRDGSIVAIGGLMKQQQARSSSQLPGTGGTPFSFLFGQRNTSVNKTEMVILIKPTIVDKDKNWQDDLQGLNERMSSFDVRQPESDSPPAGPVKSSWQLRN</sequence>
<organism evidence="6 7">
    <name type="scientific">Sterolibacterium denitrificans</name>
    <dbReference type="NCBI Taxonomy" id="157592"/>
    <lineage>
        <taxon>Bacteria</taxon>
        <taxon>Pseudomonadati</taxon>
        <taxon>Pseudomonadota</taxon>
        <taxon>Betaproteobacteria</taxon>
        <taxon>Nitrosomonadales</taxon>
        <taxon>Sterolibacteriaceae</taxon>
        <taxon>Sterolibacterium</taxon>
    </lineage>
</organism>
<dbReference type="GO" id="GO:0015627">
    <property type="term" value="C:type II protein secretion system complex"/>
    <property type="evidence" value="ECO:0007669"/>
    <property type="project" value="TreeGrafter"/>
</dbReference>
<evidence type="ECO:0000313" key="6">
    <source>
        <dbReference type="EMBL" id="SMB29874.1"/>
    </source>
</evidence>
<dbReference type="SMART" id="SM00965">
    <property type="entry name" value="STN"/>
    <property type="match status" value="1"/>
</dbReference>
<protein>
    <submittedName>
        <fullName evidence="6">MSHA-type pilus biogenesis protein MshL</fullName>
    </submittedName>
</protein>
<dbReference type="InterPro" id="IPR004846">
    <property type="entry name" value="T2SS/T3SS_dom"/>
</dbReference>
<dbReference type="PRINTS" id="PR00811">
    <property type="entry name" value="BCTERIALGSPD"/>
</dbReference>
<evidence type="ECO:0000256" key="2">
    <source>
        <dbReference type="ARBA" id="ARBA00023136"/>
    </source>
</evidence>
<name>A0A7Z7MVY6_9PROT</name>
<evidence type="ECO:0000313" key="7">
    <source>
        <dbReference type="Proteomes" id="UP000242886"/>
    </source>
</evidence>
<dbReference type="EMBL" id="LT837803">
    <property type="protein sequence ID" value="SMB29874.1"/>
    <property type="molecule type" value="Genomic_DNA"/>
</dbReference>
<feature type="domain" description="Secretin/TonB short N-terminal" evidence="5">
    <location>
        <begin position="174"/>
        <end position="222"/>
    </location>
</feature>
<dbReference type="Gene3D" id="3.30.1370.130">
    <property type="match status" value="1"/>
</dbReference>
<dbReference type="Pfam" id="PF00263">
    <property type="entry name" value="Secretin"/>
    <property type="match status" value="1"/>
</dbReference>
<feature type="region of interest" description="Disordered" evidence="4">
    <location>
        <begin position="250"/>
        <end position="287"/>
    </location>
</feature>
<feature type="compositionally biased region" description="Low complexity" evidence="4">
    <location>
        <begin position="253"/>
        <end position="270"/>
    </location>
</feature>
<feature type="compositionally biased region" description="Low complexity" evidence="4">
    <location>
        <begin position="278"/>
        <end position="287"/>
    </location>
</feature>
<feature type="region of interest" description="Disordered" evidence="4">
    <location>
        <begin position="1"/>
        <end position="24"/>
    </location>
</feature>
<dbReference type="AlphaFoldDB" id="A0A7Z7MVY6"/>